<dbReference type="AlphaFoldDB" id="A0A6G0YGP1"/>
<sequence length="25" mass="2991">MMCVFFIIIFVSVTTFWSSKSEHCF</sequence>
<dbReference type="Proteomes" id="UP000478052">
    <property type="component" value="Unassembled WGS sequence"/>
</dbReference>
<evidence type="ECO:0000313" key="1">
    <source>
        <dbReference type="EMBL" id="KAF0755376.1"/>
    </source>
</evidence>
<reference evidence="1 2" key="1">
    <citation type="submission" date="2019-08" db="EMBL/GenBank/DDBJ databases">
        <title>Whole genome of Aphis craccivora.</title>
        <authorList>
            <person name="Voronova N.V."/>
            <person name="Shulinski R.S."/>
            <person name="Bandarenka Y.V."/>
            <person name="Zhorov D.G."/>
            <person name="Warner D."/>
        </authorList>
    </citation>
    <scope>NUCLEOTIDE SEQUENCE [LARGE SCALE GENOMIC DNA]</scope>
    <source>
        <strain evidence="1">180601</strain>
        <tissue evidence="1">Whole Body</tissue>
    </source>
</reference>
<name>A0A6G0YGP1_APHCR</name>
<comment type="caution">
    <text evidence="1">The sequence shown here is derived from an EMBL/GenBank/DDBJ whole genome shotgun (WGS) entry which is preliminary data.</text>
</comment>
<keyword evidence="2" id="KW-1185">Reference proteome</keyword>
<accession>A0A6G0YGP1</accession>
<protein>
    <submittedName>
        <fullName evidence="1">Uncharacterized protein</fullName>
    </submittedName>
</protein>
<proteinExistence type="predicted"/>
<gene>
    <name evidence="1" type="ORF">FWK35_00036292</name>
</gene>
<organism evidence="1 2">
    <name type="scientific">Aphis craccivora</name>
    <name type="common">Cowpea aphid</name>
    <dbReference type="NCBI Taxonomy" id="307492"/>
    <lineage>
        <taxon>Eukaryota</taxon>
        <taxon>Metazoa</taxon>
        <taxon>Ecdysozoa</taxon>
        <taxon>Arthropoda</taxon>
        <taxon>Hexapoda</taxon>
        <taxon>Insecta</taxon>
        <taxon>Pterygota</taxon>
        <taxon>Neoptera</taxon>
        <taxon>Paraneoptera</taxon>
        <taxon>Hemiptera</taxon>
        <taxon>Sternorrhyncha</taxon>
        <taxon>Aphidomorpha</taxon>
        <taxon>Aphidoidea</taxon>
        <taxon>Aphididae</taxon>
        <taxon>Aphidini</taxon>
        <taxon>Aphis</taxon>
        <taxon>Aphis</taxon>
    </lineage>
</organism>
<evidence type="ECO:0000313" key="2">
    <source>
        <dbReference type="Proteomes" id="UP000478052"/>
    </source>
</evidence>
<dbReference type="EMBL" id="VUJU01004160">
    <property type="protein sequence ID" value="KAF0755376.1"/>
    <property type="molecule type" value="Genomic_DNA"/>
</dbReference>